<dbReference type="PANTHER" id="PTHR43289:SF30">
    <property type="entry name" value="NON-SPECIFIC SERINE_THREONINE PROTEIN KINASE"/>
    <property type="match status" value="1"/>
</dbReference>
<dbReference type="Gene3D" id="2.120.10.30">
    <property type="entry name" value="TolB, C-terminal domain"/>
    <property type="match status" value="3"/>
</dbReference>
<dbReference type="Proteomes" id="UP001634747">
    <property type="component" value="Unassembled WGS sequence"/>
</dbReference>
<evidence type="ECO:0000256" key="4">
    <source>
        <dbReference type="ARBA" id="ARBA00022840"/>
    </source>
</evidence>
<keyword evidence="7" id="KW-1185">Reference proteome</keyword>
<organism evidence="6 7">
    <name type="scientific">Terriglobus aquaticus</name>
    <dbReference type="NCBI Taxonomy" id="940139"/>
    <lineage>
        <taxon>Bacteria</taxon>
        <taxon>Pseudomonadati</taxon>
        <taxon>Acidobacteriota</taxon>
        <taxon>Terriglobia</taxon>
        <taxon>Terriglobales</taxon>
        <taxon>Acidobacteriaceae</taxon>
        <taxon>Terriglobus</taxon>
    </lineage>
</organism>
<dbReference type="Pfam" id="PF00069">
    <property type="entry name" value="Pkinase"/>
    <property type="match status" value="1"/>
</dbReference>
<dbReference type="Gene3D" id="3.30.200.20">
    <property type="entry name" value="Phosphorylase Kinase, domain 1"/>
    <property type="match status" value="1"/>
</dbReference>
<dbReference type="SUPFAM" id="SSF56112">
    <property type="entry name" value="Protein kinase-like (PK-like)"/>
    <property type="match status" value="1"/>
</dbReference>
<dbReference type="InterPro" id="IPR011042">
    <property type="entry name" value="6-blade_b-propeller_TolB-like"/>
</dbReference>
<dbReference type="GO" id="GO:0016301">
    <property type="term" value="F:kinase activity"/>
    <property type="evidence" value="ECO:0007669"/>
    <property type="project" value="UniProtKB-KW"/>
</dbReference>
<evidence type="ECO:0000256" key="2">
    <source>
        <dbReference type="ARBA" id="ARBA00022741"/>
    </source>
</evidence>
<gene>
    <name evidence="6" type="ORF">ACK2TP_03580</name>
</gene>
<accession>A0ABW9KH25</accession>
<dbReference type="Gene3D" id="1.10.510.10">
    <property type="entry name" value="Transferase(Phosphotransferase) domain 1"/>
    <property type="match status" value="1"/>
</dbReference>
<dbReference type="InterPro" id="IPR011659">
    <property type="entry name" value="WD40"/>
</dbReference>
<dbReference type="RefSeq" id="WP_263413618.1">
    <property type="nucleotide sequence ID" value="NZ_BAABBH010000001.1"/>
</dbReference>
<reference evidence="6 7" key="1">
    <citation type="submission" date="2024-12" db="EMBL/GenBank/DDBJ databases">
        <authorList>
            <person name="Lee Y."/>
        </authorList>
    </citation>
    <scope>NUCLEOTIDE SEQUENCE [LARGE SCALE GENOMIC DNA]</scope>
    <source>
        <strain evidence="6 7">03SUJ4</strain>
    </source>
</reference>
<keyword evidence="1" id="KW-0808">Transferase</keyword>
<sequence>MSPDRWSRVKEIFDSIADEPASRHMALVHAACDGDLALEAEVLRLLGAVPALSDFLEAGASNLFGELLEQPSSSPAFVVGAVLARRFEIRSYINRGGMGEVYEAWDSQLNQAVALKTILPHISANPAVIERFKQEVRLAREVSHPNICRVHELFCEEPAEGPPIWFLSMELLRGTTLLAHIREHGPLLRTAAEHLAVAMLSGLQAAHTRGLVHRDFKSGNVMLLDMPGSPVRAVITDFGLAIMNSPGVTNGSDLIARGTPGYMSPEQKRGEVVGPAADQYAFGVVLWEMMTGQTPPATGNLSIDSRNIAYPKTWLRVIQRCTAPAPDDRFPDMAAVRSSLLPAPVRTRMIWVEAAAILLAAGLGLLLWKRHARVPPVACVICNTVQITPDVDKSETPSLSQDGRFVAYSSDRAEPGNLDIFVQKLPSGPVIRLTRDGARDTVPSISPDGSQVAFRSERDGGGIYLASTQAPEQSPRLLIRGGRDPKFSPDGKSLLYWTGDPDSSTPSGRAFLLPLAGGAPQLVAAQFQDARYPVWNSNGRAILLTGCLAPGLLPDCLDWWIASASTGTVAPTHAFFSLRAKNFLPGRLNSLEWRGNQLVYSSMNTSGRLNLAEISLPPSDPHAIGQPRWLLPSDSGELDPSISGGGSIAFTRITGALHIWKMDGLLEKKQLSLEKVTEDPEVDGQPFVAEGGRYLVFTRGRSAQRVVVLRDLQSGQERVVWNQGLSAQSPIVDRDGVWLAFQQAEPTGRSAVYAGRIGTSMKRICEDCSAPFGWFAHDHMFFFRSGLKALSLADPRTGQQQPVLSETEAMLGDASWSAATSNLVLVASSPARKRIEVVHLNSIDLHPQRSVFMPEEPGTPLHPRWYGNGTGIVYTSNRDGFMCLYRRRFDVAKQRFGEPIVAAHIHNQRASIDEVLPRVLNLSTDGDSLFLNLGEQSSTIQVGTLAQVH</sequence>
<dbReference type="InterPro" id="IPR000719">
    <property type="entry name" value="Prot_kinase_dom"/>
</dbReference>
<protein>
    <submittedName>
        <fullName evidence="6">Serine/threonine-protein kinase</fullName>
    </submittedName>
</protein>
<comment type="caution">
    <text evidence="6">The sequence shown here is derived from an EMBL/GenBank/DDBJ whole genome shotgun (WGS) entry which is preliminary data.</text>
</comment>
<dbReference type="PANTHER" id="PTHR43289">
    <property type="entry name" value="MITOGEN-ACTIVATED PROTEIN KINASE KINASE KINASE 20-RELATED"/>
    <property type="match status" value="1"/>
</dbReference>
<name>A0ABW9KH25_9BACT</name>
<dbReference type="PROSITE" id="PS00108">
    <property type="entry name" value="PROTEIN_KINASE_ST"/>
    <property type="match status" value="1"/>
</dbReference>
<keyword evidence="4" id="KW-0067">ATP-binding</keyword>
<dbReference type="EMBL" id="JBJYXY010000001">
    <property type="protein sequence ID" value="MFN2974833.1"/>
    <property type="molecule type" value="Genomic_DNA"/>
</dbReference>
<dbReference type="PROSITE" id="PS50011">
    <property type="entry name" value="PROTEIN_KINASE_DOM"/>
    <property type="match status" value="1"/>
</dbReference>
<dbReference type="Pfam" id="PF07676">
    <property type="entry name" value="PD40"/>
    <property type="match status" value="2"/>
</dbReference>
<dbReference type="InterPro" id="IPR011009">
    <property type="entry name" value="Kinase-like_dom_sf"/>
</dbReference>
<evidence type="ECO:0000313" key="7">
    <source>
        <dbReference type="Proteomes" id="UP001634747"/>
    </source>
</evidence>
<evidence type="ECO:0000259" key="5">
    <source>
        <dbReference type="PROSITE" id="PS50011"/>
    </source>
</evidence>
<keyword evidence="3 6" id="KW-0418">Kinase</keyword>
<evidence type="ECO:0000313" key="6">
    <source>
        <dbReference type="EMBL" id="MFN2974833.1"/>
    </source>
</evidence>
<dbReference type="CDD" id="cd14014">
    <property type="entry name" value="STKc_PknB_like"/>
    <property type="match status" value="1"/>
</dbReference>
<dbReference type="InterPro" id="IPR008271">
    <property type="entry name" value="Ser/Thr_kinase_AS"/>
</dbReference>
<proteinExistence type="predicted"/>
<evidence type="ECO:0000256" key="1">
    <source>
        <dbReference type="ARBA" id="ARBA00022679"/>
    </source>
</evidence>
<evidence type="ECO:0000256" key="3">
    <source>
        <dbReference type="ARBA" id="ARBA00022777"/>
    </source>
</evidence>
<keyword evidence="2" id="KW-0547">Nucleotide-binding</keyword>
<feature type="domain" description="Protein kinase" evidence="5">
    <location>
        <begin position="87"/>
        <end position="341"/>
    </location>
</feature>
<dbReference type="SUPFAM" id="SSF82171">
    <property type="entry name" value="DPP6 N-terminal domain-like"/>
    <property type="match status" value="2"/>
</dbReference>